<sequence length="102" mass="10212">DRTGLTSVVSAQMLAGLVPGIVLGGPIGRVCDRFRTDAVLGVALALECLVAAAAAVADSALLLITAMLMLGVLGAVAQTCVMALVPQLFPGPGIQLRVNGVM</sequence>
<feature type="transmembrane region" description="Helical" evidence="1">
    <location>
        <begin position="38"/>
        <end position="57"/>
    </location>
</feature>
<protein>
    <recommendedName>
        <fullName evidence="4">MFS transporter</fullName>
    </recommendedName>
</protein>
<evidence type="ECO:0000313" key="2">
    <source>
        <dbReference type="EMBL" id="MBO0517866.1"/>
    </source>
</evidence>
<feature type="non-terminal residue" evidence="2">
    <location>
        <position position="102"/>
    </location>
</feature>
<evidence type="ECO:0000256" key="1">
    <source>
        <dbReference type="SAM" id="Phobius"/>
    </source>
</evidence>
<dbReference type="Proteomes" id="UP000664167">
    <property type="component" value="Unassembled WGS sequence"/>
</dbReference>
<dbReference type="Gene3D" id="1.20.1250.20">
    <property type="entry name" value="MFS general substrate transporter like domains"/>
    <property type="match status" value="1"/>
</dbReference>
<keyword evidence="1" id="KW-0812">Transmembrane</keyword>
<keyword evidence="1" id="KW-1133">Transmembrane helix</keyword>
<organism evidence="2 3">
    <name type="scientific">Streptomyces beijiangensis</name>
    <dbReference type="NCBI Taxonomy" id="163361"/>
    <lineage>
        <taxon>Bacteria</taxon>
        <taxon>Bacillati</taxon>
        <taxon>Actinomycetota</taxon>
        <taxon>Actinomycetes</taxon>
        <taxon>Kitasatosporales</taxon>
        <taxon>Streptomycetaceae</taxon>
        <taxon>Streptomyces</taxon>
    </lineage>
</organism>
<keyword evidence="3" id="KW-1185">Reference proteome</keyword>
<feature type="non-terminal residue" evidence="2">
    <location>
        <position position="1"/>
    </location>
</feature>
<proteinExistence type="predicted"/>
<evidence type="ECO:0000313" key="3">
    <source>
        <dbReference type="Proteomes" id="UP000664167"/>
    </source>
</evidence>
<name>A0A939FEJ3_9ACTN</name>
<dbReference type="SUPFAM" id="SSF103473">
    <property type="entry name" value="MFS general substrate transporter"/>
    <property type="match status" value="1"/>
</dbReference>
<evidence type="ECO:0008006" key="4">
    <source>
        <dbReference type="Google" id="ProtNLM"/>
    </source>
</evidence>
<feature type="transmembrane region" description="Helical" evidence="1">
    <location>
        <begin position="63"/>
        <end position="85"/>
    </location>
</feature>
<accession>A0A939FEJ3</accession>
<keyword evidence="1" id="KW-0472">Membrane</keyword>
<dbReference type="EMBL" id="JAFLRJ010000932">
    <property type="protein sequence ID" value="MBO0517866.1"/>
    <property type="molecule type" value="Genomic_DNA"/>
</dbReference>
<dbReference type="InterPro" id="IPR036259">
    <property type="entry name" value="MFS_trans_sf"/>
</dbReference>
<feature type="transmembrane region" description="Helical" evidence="1">
    <location>
        <begin position="12"/>
        <end position="31"/>
    </location>
</feature>
<reference evidence="2" key="1">
    <citation type="submission" date="2021-03" db="EMBL/GenBank/DDBJ databases">
        <title>Streptomyces poriferae sp. nov., a novel marine sponge-derived Actinobacteria species with anti-MRSA activity.</title>
        <authorList>
            <person name="Sandoval-Powers M."/>
            <person name="Kralova S."/>
            <person name="Nguyen G.-S."/>
            <person name="Fawwal D."/>
            <person name="Degnes K."/>
            <person name="Klinkenberg G."/>
            <person name="Sletta H."/>
            <person name="Wentzel A."/>
            <person name="Liles M.R."/>
        </authorList>
    </citation>
    <scope>NUCLEOTIDE SEQUENCE</scope>
    <source>
        <strain evidence="2">DSM 41794</strain>
    </source>
</reference>
<gene>
    <name evidence="2" type="ORF">J0695_39930</name>
</gene>
<comment type="caution">
    <text evidence="2">The sequence shown here is derived from an EMBL/GenBank/DDBJ whole genome shotgun (WGS) entry which is preliminary data.</text>
</comment>
<dbReference type="AlphaFoldDB" id="A0A939FEJ3"/>